<dbReference type="eggNOG" id="COG2183">
    <property type="taxonomic scope" value="Bacteria"/>
</dbReference>
<dbReference type="Gene3D" id="1.10.3500.10">
    <property type="entry name" value="Tex N-terminal region-like"/>
    <property type="match status" value="1"/>
</dbReference>
<dbReference type="InterPro" id="IPR003029">
    <property type="entry name" value="S1_domain"/>
</dbReference>
<organism evidence="5 6">
    <name type="scientific">Sorangium cellulosum So0157-2</name>
    <dbReference type="NCBI Taxonomy" id="1254432"/>
    <lineage>
        <taxon>Bacteria</taxon>
        <taxon>Pseudomonadati</taxon>
        <taxon>Myxococcota</taxon>
        <taxon>Polyangia</taxon>
        <taxon>Polyangiales</taxon>
        <taxon>Polyangiaceae</taxon>
        <taxon>Sorangium</taxon>
    </lineage>
</organism>
<dbReference type="PANTHER" id="PTHR10724:SF10">
    <property type="entry name" value="S1 RNA-BINDING DOMAIN-CONTAINING PROTEIN 1"/>
    <property type="match status" value="1"/>
</dbReference>
<dbReference type="FunFam" id="3.30.420.140:FF:000001">
    <property type="entry name" value="RNA-binding transcriptional accessory protein"/>
    <property type="match status" value="1"/>
</dbReference>
<keyword evidence="2" id="KW-0234">DNA repair</keyword>
<feature type="region of interest" description="Disordered" evidence="3">
    <location>
        <begin position="740"/>
        <end position="799"/>
    </location>
</feature>
<dbReference type="STRING" id="1254432.SCE1572_25925"/>
<dbReference type="KEGG" id="scu:SCE1572_25925"/>
<dbReference type="GO" id="GO:0006412">
    <property type="term" value="P:translation"/>
    <property type="evidence" value="ECO:0007669"/>
    <property type="project" value="TreeGrafter"/>
</dbReference>
<dbReference type="SMART" id="SM00278">
    <property type="entry name" value="HhH1"/>
    <property type="match status" value="2"/>
</dbReference>
<dbReference type="RefSeq" id="WP_020737103.1">
    <property type="nucleotide sequence ID" value="NC_021658.1"/>
</dbReference>
<dbReference type="Pfam" id="PF16921">
    <property type="entry name" value="Tex_YqgF"/>
    <property type="match status" value="1"/>
</dbReference>
<dbReference type="Pfam" id="PF09371">
    <property type="entry name" value="Tex_N"/>
    <property type="match status" value="1"/>
</dbReference>
<dbReference type="SUPFAM" id="SSF158832">
    <property type="entry name" value="Tex N-terminal region-like"/>
    <property type="match status" value="1"/>
</dbReference>
<dbReference type="Pfam" id="PF17674">
    <property type="entry name" value="HHH_9"/>
    <property type="match status" value="1"/>
</dbReference>
<dbReference type="InterPro" id="IPR010994">
    <property type="entry name" value="RuvA_2-like"/>
</dbReference>
<proteinExistence type="predicted"/>
<evidence type="ECO:0000256" key="3">
    <source>
        <dbReference type="SAM" id="MobiDB-lite"/>
    </source>
</evidence>
<dbReference type="GO" id="GO:0003735">
    <property type="term" value="F:structural constituent of ribosome"/>
    <property type="evidence" value="ECO:0007669"/>
    <property type="project" value="TreeGrafter"/>
</dbReference>
<dbReference type="Proteomes" id="UP000014803">
    <property type="component" value="Chromosome"/>
</dbReference>
<evidence type="ECO:0000256" key="2">
    <source>
        <dbReference type="ARBA" id="ARBA00023204"/>
    </source>
</evidence>
<accession>S4XHD1</accession>
<dbReference type="FunFam" id="2.40.50.140:FF:000051">
    <property type="entry name" value="RNA-binding transcriptional accessory protein"/>
    <property type="match status" value="1"/>
</dbReference>
<dbReference type="InterPro" id="IPR041692">
    <property type="entry name" value="HHH_9"/>
</dbReference>
<sequence>MTETQSPVAVPSRTDGSFDPVPLLAEELSLPRQGVSAVAKLLAEGATVPFIARYRKEATGGLDEVQIRAIEERRAYILELEERRGTVLTEIQKQGKLTDALASKIRACRTKAELEDLYLPFKPKRRTRAIIAKERGLEPLADRMWSQAEDGSPEEEARAFVSAEKEVPDTAAALAGARDICAERIAEHADVRKLVRDAYAKEGVIKVQKNEEHEGKQTKFDMYASFEEPVANIPSHRYLAIRRGEAEGVLRAAIELAPEPLVPPIHAAVGLKPRSPWAGELTKAADDAVKRLLLPAVQSDVRVDLKMQADRAAVEVFAQNLRELLLAAPFGTKAVLGIDPGQRTGCKCAVVDETGKLLEHTTIYLVGSSDALERARQDLRRICRKYPLRAVAVGNGTHGRETEAFVKDVLASEGLKEQTANADLRPTEKLYCVPVSEAGASVYSASEVAREEFPDLDLTVRGAISIARRLQDPLAELVKVDPKSIGVGQYQHDVYQGLLARKLDEVVESCVNLVGVELNTASAPLLARVAGIGPSLAKKIVAHRDLHGAFKSRKGLLDVAGVGPRTFEQAAGFLRVRGGEHPLDASAVHPERYGLVERIATDLGVPVGSLIGDTAAIARIDPKKYESGDVGSFTLNDILSELKKPGRDPRATFEPPNFRDDVRTMEDLKPGMELEGVVTNVTAFGAFVDIGVHQDGLVHVSQLADRFVKDPNEVAKVGEKIKVRVLEVDLVRKRISLTAKKGGAPAGARPQAGGPPGGDARGRNDGRRPAQGQGKGQGQGQGGSAGGFRNNPFADLLRK</sequence>
<dbReference type="OrthoDB" id="9804714at2"/>
<dbReference type="InterPro" id="IPR055179">
    <property type="entry name" value="Tex-like_central_region"/>
</dbReference>
<dbReference type="InterPro" id="IPR006641">
    <property type="entry name" value="YqgF/RNaseH-like_dom"/>
</dbReference>
<dbReference type="Gene3D" id="1.10.10.650">
    <property type="entry name" value="RuvA domain 2-like"/>
    <property type="match status" value="1"/>
</dbReference>
<dbReference type="InterPro" id="IPR037027">
    <property type="entry name" value="YqgF/RNaseH-like_dom_sf"/>
</dbReference>
<protein>
    <submittedName>
        <fullName evidence="5">RNA-binding protein</fullName>
    </submittedName>
</protein>
<dbReference type="Gene3D" id="2.40.50.140">
    <property type="entry name" value="Nucleic acid-binding proteins"/>
    <property type="match status" value="1"/>
</dbReference>
<dbReference type="InterPro" id="IPR018974">
    <property type="entry name" value="Tex-like_N"/>
</dbReference>
<evidence type="ECO:0000313" key="6">
    <source>
        <dbReference type="Proteomes" id="UP000014803"/>
    </source>
</evidence>
<evidence type="ECO:0000256" key="1">
    <source>
        <dbReference type="ARBA" id="ARBA00022763"/>
    </source>
</evidence>
<dbReference type="GO" id="GO:0003677">
    <property type="term" value="F:DNA binding"/>
    <property type="evidence" value="ECO:0007669"/>
    <property type="project" value="InterPro"/>
</dbReference>
<dbReference type="InterPro" id="IPR023323">
    <property type="entry name" value="Tex-like_dom_sf"/>
</dbReference>
<dbReference type="PATRIC" id="fig|1254432.3.peg.5874"/>
<dbReference type="SMART" id="SM00732">
    <property type="entry name" value="YqgFc"/>
    <property type="match status" value="1"/>
</dbReference>
<dbReference type="Gene3D" id="3.30.420.140">
    <property type="entry name" value="YqgF/RNase H-like domain"/>
    <property type="match status" value="1"/>
</dbReference>
<evidence type="ECO:0000259" key="4">
    <source>
        <dbReference type="PROSITE" id="PS50126"/>
    </source>
</evidence>
<dbReference type="InterPro" id="IPR012337">
    <property type="entry name" value="RNaseH-like_sf"/>
</dbReference>
<dbReference type="SUPFAM" id="SSF47781">
    <property type="entry name" value="RuvA domain 2-like"/>
    <property type="match status" value="2"/>
</dbReference>
<dbReference type="GO" id="GO:0005737">
    <property type="term" value="C:cytoplasm"/>
    <property type="evidence" value="ECO:0007669"/>
    <property type="project" value="UniProtKB-ARBA"/>
</dbReference>
<dbReference type="GO" id="GO:0003729">
    <property type="term" value="F:mRNA binding"/>
    <property type="evidence" value="ECO:0007669"/>
    <property type="project" value="TreeGrafter"/>
</dbReference>
<feature type="compositionally biased region" description="Low complexity" evidence="3">
    <location>
        <begin position="742"/>
        <end position="752"/>
    </location>
</feature>
<dbReference type="CDD" id="cd05685">
    <property type="entry name" value="S1_Tex"/>
    <property type="match status" value="1"/>
</dbReference>
<dbReference type="HOGENOM" id="CLU_009833_0_2_7"/>
<dbReference type="PROSITE" id="PS50126">
    <property type="entry name" value="S1"/>
    <property type="match status" value="1"/>
</dbReference>
<dbReference type="FunFam" id="1.10.10.650:FF:000001">
    <property type="entry name" value="S1 RNA-binding domain 1"/>
    <property type="match status" value="1"/>
</dbReference>
<dbReference type="AlphaFoldDB" id="S4XHD1"/>
<dbReference type="InterPro" id="IPR032639">
    <property type="entry name" value="Tex_YqgF"/>
</dbReference>
<dbReference type="Pfam" id="PF00575">
    <property type="entry name" value="S1"/>
    <property type="match status" value="1"/>
</dbReference>
<dbReference type="Gene3D" id="1.10.150.310">
    <property type="entry name" value="Tex RuvX-like domain-like"/>
    <property type="match status" value="1"/>
</dbReference>
<name>S4XHD1_SORCE</name>
<dbReference type="InterPro" id="IPR023319">
    <property type="entry name" value="Tex-like_HTH_dom_sf"/>
</dbReference>
<dbReference type="PANTHER" id="PTHR10724">
    <property type="entry name" value="30S RIBOSOMAL PROTEIN S1"/>
    <property type="match status" value="1"/>
</dbReference>
<gene>
    <name evidence="5" type="ORF">SCE1572_25925</name>
</gene>
<dbReference type="InterPro" id="IPR003583">
    <property type="entry name" value="Hlx-hairpin-Hlx_DNA-bd_motif"/>
</dbReference>
<dbReference type="SUPFAM" id="SSF53098">
    <property type="entry name" value="Ribonuclease H-like"/>
    <property type="match status" value="1"/>
</dbReference>
<evidence type="ECO:0000313" key="5">
    <source>
        <dbReference type="EMBL" id="AGP32532.1"/>
    </source>
</evidence>
<dbReference type="EMBL" id="CP003969">
    <property type="protein sequence ID" value="AGP32532.1"/>
    <property type="molecule type" value="Genomic_DNA"/>
</dbReference>
<dbReference type="SUPFAM" id="SSF50249">
    <property type="entry name" value="Nucleic acid-binding proteins"/>
    <property type="match status" value="1"/>
</dbReference>
<dbReference type="InterPro" id="IPR044146">
    <property type="entry name" value="S1_Tex"/>
</dbReference>
<keyword evidence="1" id="KW-0227">DNA damage</keyword>
<dbReference type="Pfam" id="PF22706">
    <property type="entry name" value="Tex_central_region"/>
    <property type="match status" value="1"/>
</dbReference>
<dbReference type="GO" id="GO:0006281">
    <property type="term" value="P:DNA repair"/>
    <property type="evidence" value="ECO:0007669"/>
    <property type="project" value="UniProtKB-KW"/>
</dbReference>
<dbReference type="Pfam" id="PF12836">
    <property type="entry name" value="HHH_3"/>
    <property type="match status" value="1"/>
</dbReference>
<dbReference type="InterPro" id="IPR050437">
    <property type="entry name" value="Ribos_protein_bS1-like"/>
</dbReference>
<dbReference type="InterPro" id="IPR012340">
    <property type="entry name" value="NA-bd_OB-fold"/>
</dbReference>
<feature type="domain" description="S1 motif" evidence="4">
    <location>
        <begin position="671"/>
        <end position="740"/>
    </location>
</feature>
<reference evidence="5 6" key="1">
    <citation type="journal article" date="2013" name="Sci. Rep.">
        <title>Extraordinary expansion of a Sorangium cellulosum genome from an alkaline milieu.</title>
        <authorList>
            <person name="Han K."/>
            <person name="Li Z.F."/>
            <person name="Peng R."/>
            <person name="Zhu L.P."/>
            <person name="Zhou T."/>
            <person name="Wang L.G."/>
            <person name="Li S.G."/>
            <person name="Zhang X.B."/>
            <person name="Hu W."/>
            <person name="Wu Z.H."/>
            <person name="Qin N."/>
            <person name="Li Y.Z."/>
        </authorList>
    </citation>
    <scope>NUCLEOTIDE SEQUENCE [LARGE SCALE GENOMIC DNA]</scope>
    <source>
        <strain evidence="5 6">So0157-2</strain>
    </source>
</reference>
<dbReference type="SMART" id="SM00316">
    <property type="entry name" value="S1"/>
    <property type="match status" value="1"/>
</dbReference>
<feature type="compositionally biased region" description="Gly residues" evidence="3">
    <location>
        <begin position="773"/>
        <end position="786"/>
    </location>
</feature>